<dbReference type="Gene3D" id="3.40.1280.10">
    <property type="match status" value="1"/>
</dbReference>
<dbReference type="EMBL" id="VYXP01000001">
    <property type="protein sequence ID" value="KAA9133977.1"/>
    <property type="molecule type" value="Genomic_DNA"/>
</dbReference>
<accession>A0A5N0TIQ2</accession>
<evidence type="ECO:0000313" key="7">
    <source>
        <dbReference type="EMBL" id="KAA9133977.1"/>
    </source>
</evidence>
<keyword evidence="5" id="KW-0819">tRNA processing</keyword>
<organism evidence="7 8">
    <name type="scientific">Marinihelvus fidelis</name>
    <dbReference type="NCBI Taxonomy" id="2613842"/>
    <lineage>
        <taxon>Bacteria</taxon>
        <taxon>Pseudomonadati</taxon>
        <taxon>Pseudomonadota</taxon>
        <taxon>Gammaproteobacteria</taxon>
        <taxon>Chromatiales</taxon>
        <taxon>Wenzhouxiangellaceae</taxon>
        <taxon>Marinihelvus</taxon>
    </lineage>
</organism>
<dbReference type="Proteomes" id="UP000325372">
    <property type="component" value="Unassembled WGS sequence"/>
</dbReference>
<dbReference type="SUPFAM" id="SSF75217">
    <property type="entry name" value="alpha/beta knot"/>
    <property type="match status" value="1"/>
</dbReference>
<dbReference type="Pfam" id="PF00588">
    <property type="entry name" value="SpoU_methylase"/>
    <property type="match status" value="1"/>
</dbReference>
<keyword evidence="3 7" id="KW-0808">Transferase</keyword>
<evidence type="ECO:0000256" key="2">
    <source>
        <dbReference type="ARBA" id="ARBA00022603"/>
    </source>
</evidence>
<dbReference type="AlphaFoldDB" id="A0A5N0TIQ2"/>
<comment type="catalytic activity">
    <reaction evidence="5">
        <text>cytidine(32) in tRNA + S-adenosyl-L-methionine = 2'-O-methylcytidine(32) in tRNA + S-adenosyl-L-homocysteine + H(+)</text>
        <dbReference type="Rhea" id="RHEA:42932"/>
        <dbReference type="Rhea" id="RHEA-COMP:10288"/>
        <dbReference type="Rhea" id="RHEA-COMP:10289"/>
        <dbReference type="ChEBI" id="CHEBI:15378"/>
        <dbReference type="ChEBI" id="CHEBI:57856"/>
        <dbReference type="ChEBI" id="CHEBI:59789"/>
        <dbReference type="ChEBI" id="CHEBI:74495"/>
        <dbReference type="ChEBI" id="CHEBI:82748"/>
        <dbReference type="EC" id="2.1.1.200"/>
    </reaction>
</comment>
<sequence length="271" mass="29708">MTETLDDRAAQDTRTAAQAAERLARVRIVLIHTTHPGNIGSTARAMKVMGLSQLHLVAPEAAFPSADATALASGAADLLQTAQVHDDLDGALEGCSLVLGTSARLRSLSMPQMDVRRAAVEALAEVSADSAGDVAILFGREAWGLTNEEIQRCHQLVHIETNPEFGSLNLSQAVQVVAYDLRMAALDETGVERAPLDWEPVDAVQMERFYEHLEQTLLDIRFLNPDQPKRLMGRLRRLFNRARPDQNEMNILRGILAAAQREAKPEDRSGD</sequence>
<evidence type="ECO:0000259" key="6">
    <source>
        <dbReference type="Pfam" id="PF00588"/>
    </source>
</evidence>
<comment type="similarity">
    <text evidence="1">Belongs to the class IV-like SAM-binding methyltransferase superfamily. RNA methyltransferase TrmH family.</text>
</comment>
<dbReference type="RefSeq" id="WP_150862327.1">
    <property type="nucleotide sequence ID" value="NZ_VYXP01000001.1"/>
</dbReference>
<dbReference type="GO" id="GO:0106339">
    <property type="term" value="F:tRNA (cytidine(32)-2'-O)-methyltransferase activity"/>
    <property type="evidence" value="ECO:0007669"/>
    <property type="project" value="RHEA"/>
</dbReference>
<dbReference type="PIRSF" id="PIRSF004808">
    <property type="entry name" value="LasT"/>
    <property type="match status" value="1"/>
</dbReference>
<keyword evidence="5" id="KW-0963">Cytoplasm</keyword>
<dbReference type="GO" id="GO:0003723">
    <property type="term" value="F:RNA binding"/>
    <property type="evidence" value="ECO:0007669"/>
    <property type="project" value="InterPro"/>
</dbReference>
<reference evidence="7 8" key="1">
    <citation type="submission" date="2019-09" db="EMBL/GenBank/DDBJ databases">
        <title>Wenzhouxiangella sp. Genome sequencing and assembly.</title>
        <authorList>
            <person name="Zhang R."/>
        </authorList>
    </citation>
    <scope>NUCLEOTIDE SEQUENCE [LARGE SCALE GENOMIC DNA]</scope>
    <source>
        <strain evidence="7 8">W260</strain>
    </source>
</reference>
<feature type="domain" description="tRNA/rRNA methyltransferase SpoU type" evidence="6">
    <location>
        <begin position="26"/>
        <end position="179"/>
    </location>
</feature>
<comment type="function">
    <text evidence="5">Catalyzes the formation of 2'O-methylated cytidine (Cm32) or 2'O-methylated uridine (Um32) at position 32 in tRNA.</text>
</comment>
<dbReference type="InterPro" id="IPR029028">
    <property type="entry name" value="Alpha/beta_knot_MTases"/>
</dbReference>
<comment type="caution">
    <text evidence="7">The sequence shown here is derived from an EMBL/GenBank/DDBJ whole genome shotgun (WGS) entry which is preliminary data.</text>
</comment>
<dbReference type="NCBIfam" id="TIGR00050">
    <property type="entry name" value="rRNA_methyl_1"/>
    <property type="match status" value="1"/>
</dbReference>
<keyword evidence="8" id="KW-1185">Reference proteome</keyword>
<dbReference type="InterPro" id="IPR029026">
    <property type="entry name" value="tRNA_m1G_MTases_N"/>
</dbReference>
<gene>
    <name evidence="5" type="primary">trmJ</name>
    <name evidence="7" type="ORF">F3N42_00025</name>
</gene>
<comment type="subcellular location">
    <subcellularLocation>
        <location evidence="5">Cytoplasm</location>
    </subcellularLocation>
</comment>
<name>A0A5N0TIQ2_9GAMM</name>
<keyword evidence="4 5" id="KW-0949">S-adenosyl-L-methionine</keyword>
<dbReference type="Gene3D" id="1.10.8.590">
    <property type="match status" value="1"/>
</dbReference>
<dbReference type="FunFam" id="3.40.1280.10:FF:000006">
    <property type="entry name" value="Uncharacterized tRNA/rRNA methyltransferase HI_0380"/>
    <property type="match status" value="1"/>
</dbReference>
<comment type="catalytic activity">
    <reaction evidence="5">
        <text>uridine(32) in tRNA + S-adenosyl-L-methionine = 2'-O-methyluridine(32) in tRNA + S-adenosyl-L-homocysteine + H(+)</text>
        <dbReference type="Rhea" id="RHEA:42936"/>
        <dbReference type="Rhea" id="RHEA-COMP:10107"/>
        <dbReference type="Rhea" id="RHEA-COMP:10290"/>
        <dbReference type="ChEBI" id="CHEBI:15378"/>
        <dbReference type="ChEBI" id="CHEBI:57856"/>
        <dbReference type="ChEBI" id="CHEBI:59789"/>
        <dbReference type="ChEBI" id="CHEBI:65315"/>
        <dbReference type="ChEBI" id="CHEBI:74478"/>
        <dbReference type="EC" id="2.1.1.200"/>
    </reaction>
</comment>
<dbReference type="PANTHER" id="PTHR42786:SF2">
    <property type="entry name" value="TRNA (CYTIDINE_URIDINE-2'-O-)-METHYLTRANSFERASE TRMJ"/>
    <property type="match status" value="1"/>
</dbReference>
<dbReference type="GO" id="GO:0160206">
    <property type="term" value="F:tRNA (cytidine(32)/uridine(32)-2'-O)-methyltransferase activity"/>
    <property type="evidence" value="ECO:0007669"/>
    <property type="project" value="UniProtKB-EC"/>
</dbReference>
<dbReference type="EC" id="2.1.1.200" evidence="5"/>
<dbReference type="GO" id="GO:0005829">
    <property type="term" value="C:cytosol"/>
    <property type="evidence" value="ECO:0007669"/>
    <property type="project" value="TreeGrafter"/>
</dbReference>
<dbReference type="InterPro" id="IPR001537">
    <property type="entry name" value="SpoU_MeTrfase"/>
</dbReference>
<evidence type="ECO:0000313" key="8">
    <source>
        <dbReference type="Proteomes" id="UP000325372"/>
    </source>
</evidence>
<evidence type="ECO:0000256" key="5">
    <source>
        <dbReference type="RuleBase" id="RU362024"/>
    </source>
</evidence>
<evidence type="ECO:0000256" key="1">
    <source>
        <dbReference type="ARBA" id="ARBA00007228"/>
    </source>
</evidence>
<comment type="subunit">
    <text evidence="5">Homodimer.</text>
</comment>
<keyword evidence="2 5" id="KW-0489">Methyltransferase</keyword>
<dbReference type="PANTHER" id="PTHR42786">
    <property type="entry name" value="TRNA/RRNA METHYLTRANSFERASE"/>
    <property type="match status" value="1"/>
</dbReference>
<protein>
    <recommendedName>
        <fullName evidence="5">tRNA (cytidine/uridine-2'-O-)-methyltransferase TrmJ</fullName>
        <ecNumber evidence="5">2.1.1.200</ecNumber>
    </recommendedName>
    <alternativeName>
        <fullName evidence="5">tRNA (cytidine(32)/uridine(32)-2'-O)-methyltransferase</fullName>
    </alternativeName>
    <alternativeName>
        <fullName evidence="5">tRNA Cm32/Um32 methyltransferase</fullName>
    </alternativeName>
</protein>
<evidence type="ECO:0000256" key="3">
    <source>
        <dbReference type="ARBA" id="ARBA00022679"/>
    </source>
</evidence>
<evidence type="ECO:0000256" key="4">
    <source>
        <dbReference type="ARBA" id="ARBA00022691"/>
    </source>
</evidence>
<dbReference type="GO" id="GO:0002128">
    <property type="term" value="P:tRNA nucleoside ribose methylation"/>
    <property type="evidence" value="ECO:0007669"/>
    <property type="project" value="TreeGrafter"/>
</dbReference>
<dbReference type="CDD" id="cd18093">
    <property type="entry name" value="SpoU-like_TrmJ"/>
    <property type="match status" value="1"/>
</dbReference>
<dbReference type="InterPro" id="IPR004384">
    <property type="entry name" value="RNA_MeTrfase_TrmJ/LasT"/>
</dbReference>
<proteinExistence type="inferred from homology"/>